<dbReference type="RefSeq" id="XP_023808489.1">
    <property type="nucleotide sequence ID" value="XM_023952721.1"/>
</dbReference>
<dbReference type="KEGG" id="ola:101171458"/>
<accession>A0A3B3HCY2</accession>
<dbReference type="PANTHER" id="PTHR46576:SF1">
    <property type="entry name" value="BROMO ADJACENT HOMOLOGY DOMAIN-CONTAINING 1 PROTEIN"/>
    <property type="match status" value="1"/>
</dbReference>
<dbReference type="InterPro" id="IPR053032">
    <property type="entry name" value="BAH_domain-containing"/>
</dbReference>
<feature type="region of interest" description="Disordered" evidence="1">
    <location>
        <begin position="234"/>
        <end position="292"/>
    </location>
</feature>
<feature type="compositionally biased region" description="Basic residues" evidence="1">
    <location>
        <begin position="692"/>
        <end position="701"/>
    </location>
</feature>
<dbReference type="PANTHER" id="PTHR46576">
    <property type="entry name" value="BROMO ADJACENT HOMOLOGY DOMAIN-CONTAINING 1 PROTEIN"/>
    <property type="match status" value="1"/>
</dbReference>
<feature type="region of interest" description="Disordered" evidence="1">
    <location>
        <begin position="111"/>
        <end position="202"/>
    </location>
</feature>
<feature type="compositionally biased region" description="Polar residues" evidence="1">
    <location>
        <begin position="664"/>
        <end position="673"/>
    </location>
</feature>
<feature type="region of interest" description="Disordered" evidence="1">
    <location>
        <begin position="625"/>
        <end position="708"/>
    </location>
</feature>
<evidence type="ECO:0000313" key="4">
    <source>
        <dbReference type="Proteomes" id="UP000001038"/>
    </source>
</evidence>
<dbReference type="GO" id="GO:0045892">
    <property type="term" value="P:negative regulation of DNA-templated transcription"/>
    <property type="evidence" value="ECO:0000318"/>
    <property type="project" value="GO_Central"/>
</dbReference>
<feature type="compositionally biased region" description="Basic and acidic residues" evidence="1">
    <location>
        <begin position="239"/>
        <end position="252"/>
    </location>
</feature>
<feature type="compositionally biased region" description="Basic residues" evidence="1">
    <location>
        <begin position="646"/>
        <end position="656"/>
    </location>
</feature>
<name>A0A3B3HCY2_ORYLA</name>
<dbReference type="SMART" id="SM00439">
    <property type="entry name" value="BAH"/>
    <property type="match status" value="1"/>
</dbReference>
<dbReference type="Gene3D" id="2.30.30.490">
    <property type="match status" value="1"/>
</dbReference>
<reference evidence="3" key="2">
    <citation type="submission" date="2025-08" db="UniProtKB">
        <authorList>
            <consortium name="Ensembl"/>
        </authorList>
    </citation>
    <scope>IDENTIFICATION</scope>
    <source>
        <strain evidence="3">Hd-rR</strain>
    </source>
</reference>
<dbReference type="GO" id="GO:0000976">
    <property type="term" value="F:transcription cis-regulatory region binding"/>
    <property type="evidence" value="ECO:0000318"/>
    <property type="project" value="GO_Central"/>
</dbReference>
<dbReference type="STRING" id="8090.ENSORLP00000029405"/>
<feature type="domain" description="BAH" evidence="2">
    <location>
        <begin position="738"/>
        <end position="891"/>
    </location>
</feature>
<evidence type="ECO:0000313" key="3">
    <source>
        <dbReference type="Ensembl" id="ENSORLP00000029405.1"/>
    </source>
</evidence>
<dbReference type="GeneTree" id="ENSGT00390000003967"/>
<proteinExistence type="predicted"/>
<feature type="region of interest" description="Disordered" evidence="1">
    <location>
        <begin position="324"/>
        <end position="348"/>
    </location>
</feature>
<dbReference type="InterPro" id="IPR043151">
    <property type="entry name" value="BAH_sf"/>
</dbReference>
<dbReference type="GO" id="GO:0005677">
    <property type="term" value="C:chromatin silencing complex"/>
    <property type="evidence" value="ECO:0000318"/>
    <property type="project" value="GO_Central"/>
</dbReference>
<dbReference type="InterPro" id="IPR001025">
    <property type="entry name" value="BAH_dom"/>
</dbReference>
<dbReference type="PROSITE" id="PS51038">
    <property type="entry name" value="BAH"/>
    <property type="match status" value="1"/>
</dbReference>
<dbReference type="Bgee" id="ENSORLG00000022107">
    <property type="expression patterns" value="Expressed in blastula and 10 other cell types or tissues"/>
</dbReference>
<dbReference type="GO" id="GO:0003682">
    <property type="term" value="F:chromatin binding"/>
    <property type="evidence" value="ECO:0000318"/>
    <property type="project" value="GO_Central"/>
</dbReference>
<protein>
    <recommendedName>
        <fullName evidence="2">BAH domain-containing protein</fullName>
    </recommendedName>
</protein>
<dbReference type="GO" id="GO:0031507">
    <property type="term" value="P:heterochromatin formation"/>
    <property type="evidence" value="ECO:0000318"/>
    <property type="project" value="GO_Central"/>
</dbReference>
<feature type="compositionally biased region" description="Basic residues" evidence="1">
    <location>
        <begin position="132"/>
        <end position="145"/>
    </location>
</feature>
<evidence type="ECO:0000259" key="2">
    <source>
        <dbReference type="PROSITE" id="PS51038"/>
    </source>
</evidence>
<dbReference type="Ensembl" id="ENSORLT00000046482.1">
    <property type="protein sequence ID" value="ENSORLP00000029405.1"/>
    <property type="gene ID" value="ENSORLG00000022107.1"/>
</dbReference>
<feature type="compositionally biased region" description="Basic and acidic residues" evidence="1">
    <location>
        <begin position="111"/>
        <end position="131"/>
    </location>
</feature>
<evidence type="ECO:0000256" key="1">
    <source>
        <dbReference type="SAM" id="MobiDB-lite"/>
    </source>
</evidence>
<dbReference type="InParanoid" id="A0A3B3HCY2"/>
<feature type="compositionally biased region" description="Basic residues" evidence="1">
    <location>
        <begin position="265"/>
        <end position="282"/>
    </location>
</feature>
<organism evidence="3 4">
    <name type="scientific">Oryzias latipes</name>
    <name type="common">Japanese rice fish</name>
    <name type="synonym">Japanese killifish</name>
    <dbReference type="NCBI Taxonomy" id="8090"/>
    <lineage>
        <taxon>Eukaryota</taxon>
        <taxon>Metazoa</taxon>
        <taxon>Chordata</taxon>
        <taxon>Craniata</taxon>
        <taxon>Vertebrata</taxon>
        <taxon>Euteleostomi</taxon>
        <taxon>Actinopterygii</taxon>
        <taxon>Neopterygii</taxon>
        <taxon>Teleostei</taxon>
        <taxon>Neoteleostei</taxon>
        <taxon>Acanthomorphata</taxon>
        <taxon>Ovalentaria</taxon>
        <taxon>Atherinomorphae</taxon>
        <taxon>Beloniformes</taxon>
        <taxon>Adrianichthyidae</taxon>
        <taxon>Oryziinae</taxon>
        <taxon>Oryzias</taxon>
    </lineage>
</organism>
<sequence>MHPARGATDSPRAAPPSAPIRRLRLLPPRTKLYALPCFADKNVMTQAKQKASLRQSHGGAEWWDGSRLWPHGTTMDAARSERTLRFGRTKQIGGIVKGGEKNVSARKHLMEKTRGTKGSHEEAGAERGQDKRRGRKLYPLRRRGGRSHEEGRGCHVILTRLEESSKPKERKDGSRSKHGKRREQKVLPKSNAKTSYAQHVGWGGLQPRKRRLASLNAEAVNSLLLERPIDAQPAAKLAKTQEDSGRDPDPDAARAPCLQGNRTSTSHKLHPPQSSKRPKNAKGNRSDRSVWMCPENLDAPAPRRLAGLNAAALLKLTSSSATSRQRVKATPTATVASDGAAPVGGSAPKQHQRVKHSRHAQKGKKCPPVPSVCKTCKKMTDYEPEVEWETSGCSHQGSKPGYQSGSLLAYPLKQVKEEQLEAELSPFYCCPPEGSVEYCHRLAFFLSQQPYPDSDDKALSAASPPVKRECLVAPPSLPHSHPHPALTLSHHPCLCTTDPCFCSYYVHIAHPAHTAAPSATLATPPLGFSPSRLCPNHLNDSKLLGGQVSHPPGLTHPYCNTVTSTCCGIGGYACNTMPPVTSKGCSFGAGCPGCGRSIKTESYPPSEDGLSPSLLIAPNLPLSSCPLSSGPTSTQSDAHLLTPLSGRRRPPPRLRLAKAYPQSDKASNGSPSVGRTRVPPKQTAPSLSGASKQKKAGRRRTTNGWRPVGAPTEKEVFIAGEDETCLRRCYEGVERDGEVIRLRDTVLLRSGPRKKSPPYVAKISALWEDPKTGELMMSLFWYYRPEHTQGGRDPRAHCENEIFASRHQDENSVACIEDRCYVLPLAQYCRFCALVKRRAEGGPPGGACPVPSRPDFAPPSHRCVPTDVDPELVYLCRHVYDFRYGRILKNLQ</sequence>
<keyword evidence="4" id="KW-1185">Reference proteome</keyword>
<dbReference type="OrthoDB" id="1922186at2759"/>
<reference evidence="3" key="3">
    <citation type="submission" date="2025-09" db="UniProtKB">
        <authorList>
            <consortium name="Ensembl"/>
        </authorList>
    </citation>
    <scope>IDENTIFICATION</scope>
    <source>
        <strain evidence="3">Hd-rR</strain>
    </source>
</reference>
<dbReference type="Proteomes" id="UP000001038">
    <property type="component" value="Chromosome 24"/>
</dbReference>
<feature type="compositionally biased region" description="Basic and acidic residues" evidence="1">
    <location>
        <begin position="160"/>
        <end position="175"/>
    </location>
</feature>
<dbReference type="GeneID" id="101171458"/>
<dbReference type="Pfam" id="PF01426">
    <property type="entry name" value="BAH"/>
    <property type="match status" value="1"/>
</dbReference>
<dbReference type="AlphaFoldDB" id="A0A3B3HCY2"/>
<gene>
    <name evidence="3" type="primary">LOC101171458</name>
</gene>
<reference evidence="3 4" key="1">
    <citation type="journal article" date="2007" name="Nature">
        <title>The medaka draft genome and insights into vertebrate genome evolution.</title>
        <authorList>
            <person name="Kasahara M."/>
            <person name="Naruse K."/>
            <person name="Sasaki S."/>
            <person name="Nakatani Y."/>
            <person name="Qu W."/>
            <person name="Ahsan B."/>
            <person name="Yamada T."/>
            <person name="Nagayasu Y."/>
            <person name="Doi K."/>
            <person name="Kasai Y."/>
            <person name="Jindo T."/>
            <person name="Kobayashi D."/>
            <person name="Shimada A."/>
            <person name="Toyoda A."/>
            <person name="Kuroki Y."/>
            <person name="Fujiyama A."/>
            <person name="Sasaki T."/>
            <person name="Shimizu A."/>
            <person name="Asakawa S."/>
            <person name="Shimizu N."/>
            <person name="Hashimoto S."/>
            <person name="Yang J."/>
            <person name="Lee Y."/>
            <person name="Matsushima K."/>
            <person name="Sugano S."/>
            <person name="Sakaizumi M."/>
            <person name="Narita T."/>
            <person name="Ohishi K."/>
            <person name="Haga S."/>
            <person name="Ohta F."/>
            <person name="Nomoto H."/>
            <person name="Nogata K."/>
            <person name="Morishita T."/>
            <person name="Endo T."/>
            <person name="Shin-I T."/>
            <person name="Takeda H."/>
            <person name="Morishita S."/>
            <person name="Kohara Y."/>
        </authorList>
    </citation>
    <scope>NUCLEOTIDE SEQUENCE [LARGE SCALE GENOMIC DNA]</scope>
    <source>
        <strain evidence="3 4">Hd-rR</strain>
    </source>
</reference>